<evidence type="ECO:0000313" key="1">
    <source>
        <dbReference type="EMBL" id="HDR50624.1"/>
    </source>
</evidence>
<accession>A0A831LL00</accession>
<dbReference type="EMBL" id="DSDK01000185">
    <property type="protein sequence ID" value="HDR50624.1"/>
    <property type="molecule type" value="Genomic_DNA"/>
</dbReference>
<gene>
    <name evidence="1" type="ORF">ENN90_03255</name>
</gene>
<protein>
    <submittedName>
        <fullName evidence="1">Uncharacterized protein</fullName>
    </submittedName>
</protein>
<comment type="caution">
    <text evidence="1">The sequence shown here is derived from an EMBL/GenBank/DDBJ whole genome shotgun (WGS) entry which is preliminary data.</text>
</comment>
<dbReference type="AlphaFoldDB" id="A0A831LL00"/>
<proteinExistence type="predicted"/>
<name>A0A831LL00_9BACT</name>
<reference evidence="1" key="1">
    <citation type="journal article" date="2020" name="mSystems">
        <title>Genome- and Community-Level Interaction Insights into Carbon Utilization and Element Cycling Functions of Hydrothermarchaeota in Hydrothermal Sediment.</title>
        <authorList>
            <person name="Zhou Z."/>
            <person name="Liu Y."/>
            <person name="Xu W."/>
            <person name="Pan J."/>
            <person name="Luo Z.H."/>
            <person name="Li M."/>
        </authorList>
    </citation>
    <scope>NUCLEOTIDE SEQUENCE [LARGE SCALE GENOMIC DNA]</scope>
    <source>
        <strain evidence="1">SpSt-1217</strain>
    </source>
</reference>
<dbReference type="Proteomes" id="UP000886047">
    <property type="component" value="Unassembled WGS sequence"/>
</dbReference>
<sequence>MKKAIVIGILFIALFLVKVSAQNKVVLLDISQEDKSEYLKVSPQIFEQYQDIIENQFGATLIINEDREVDSEFLEKTDILIVLSTLSSTDLKKTRTETEIESIISFVKNGGRLIFFTDEDRRIDIKAFGANEIITPFGMEFGNDLPNLRNAGAISFIGEFIAGKYELPYSGSRELTGGIPISVMNAEGGHVHGAYIKLANGGKLAAFGETMVGLFIGGVEFKMPDGNTIVWKGKDNKQFMKELIAWTLED</sequence>
<organism evidence="1">
    <name type="scientific">Mariniphaga anaerophila</name>
    <dbReference type="NCBI Taxonomy" id="1484053"/>
    <lineage>
        <taxon>Bacteria</taxon>
        <taxon>Pseudomonadati</taxon>
        <taxon>Bacteroidota</taxon>
        <taxon>Bacteroidia</taxon>
        <taxon>Marinilabiliales</taxon>
        <taxon>Prolixibacteraceae</taxon>
        <taxon>Mariniphaga</taxon>
    </lineage>
</organism>